<dbReference type="AlphaFoldDB" id="A0A915KB31"/>
<dbReference type="InterPro" id="IPR008962">
    <property type="entry name" value="PapD-like_sf"/>
</dbReference>
<dbReference type="GO" id="GO:0031143">
    <property type="term" value="C:pseudopodium"/>
    <property type="evidence" value="ECO:0007669"/>
    <property type="project" value="UniProtKB-SubCell"/>
</dbReference>
<dbReference type="Gene3D" id="2.60.40.10">
    <property type="entry name" value="Immunoglobulins"/>
    <property type="match status" value="1"/>
</dbReference>
<dbReference type="OMA" id="EPRDRIW"/>
<dbReference type="SUPFAM" id="SSF49354">
    <property type="entry name" value="PapD-like"/>
    <property type="match status" value="1"/>
</dbReference>
<sequence>MSSAKSFSSLFSHCTVVCCCGSSFRHKKLGSSTLSDTRYCCPLHRFRRISEIAAMSMRSSTAPGDMLSEPRDRIWFNAPFIDKWTVTVRIVNDGTRQIGWALKTNAPARISANPAMGVLNSKENQLLVITCEPFNNQTVDVSSDRITFEWCLTPSSNTAKIFRKEWFQEDVIIRRKNMAISYNN</sequence>
<evidence type="ECO:0000256" key="3">
    <source>
        <dbReference type="ARBA" id="ARBA00023212"/>
    </source>
</evidence>
<protein>
    <recommendedName>
        <fullName evidence="7">Major sperm protein</fullName>
    </recommendedName>
</protein>
<dbReference type="InterPro" id="IPR013783">
    <property type="entry name" value="Ig-like_fold"/>
</dbReference>
<evidence type="ECO:0000256" key="6">
    <source>
        <dbReference type="ARBA" id="ARBA00037818"/>
    </source>
</evidence>
<evidence type="ECO:0000256" key="2">
    <source>
        <dbReference type="ARBA" id="ARBA00022490"/>
    </source>
</evidence>
<feature type="domain" description="MSP" evidence="8">
    <location>
        <begin position="65"/>
        <end position="183"/>
    </location>
</feature>
<comment type="subcellular location">
    <subcellularLocation>
        <location evidence="6">Cell projection</location>
        <location evidence="6">Pseudopodium</location>
    </subcellularLocation>
    <subcellularLocation>
        <location evidence="1">Cytoplasm</location>
        <location evidence="1">Cytoskeleton</location>
    </subcellularLocation>
</comment>
<dbReference type="PROSITE" id="PS50202">
    <property type="entry name" value="MSP"/>
    <property type="match status" value="1"/>
</dbReference>
<evidence type="ECO:0000256" key="4">
    <source>
        <dbReference type="ARBA" id="ARBA00023273"/>
    </source>
</evidence>
<dbReference type="GO" id="GO:0005856">
    <property type="term" value="C:cytoskeleton"/>
    <property type="evidence" value="ECO:0007669"/>
    <property type="project" value="UniProtKB-SubCell"/>
</dbReference>
<keyword evidence="2" id="KW-0963">Cytoplasm</keyword>
<keyword evidence="9" id="KW-1185">Reference proteome</keyword>
<proteinExistence type="predicted"/>
<evidence type="ECO:0000313" key="9">
    <source>
        <dbReference type="Proteomes" id="UP000887565"/>
    </source>
</evidence>
<keyword evidence="3 7" id="KW-0206">Cytoskeleton</keyword>
<dbReference type="InterPro" id="IPR000535">
    <property type="entry name" value="MSP_dom"/>
</dbReference>
<comment type="function">
    <text evidence="5 7">Central component in molecular interactions underlying sperm crawling. Forms an extensive filament system that extends from sperm villipoda, along the leading edge of the pseudopod.</text>
</comment>
<accession>A0A915KB31</accession>
<dbReference type="InterPro" id="IPR051155">
    <property type="entry name" value="Nematode_MSP"/>
</dbReference>
<evidence type="ECO:0000313" key="10">
    <source>
        <dbReference type="WBParaSite" id="nRc.2.0.1.t35129-RA"/>
    </source>
</evidence>
<dbReference type="PANTHER" id="PTHR22920">
    <property type="entry name" value="MAJOR SPERM PROTEIN"/>
    <property type="match status" value="1"/>
</dbReference>
<dbReference type="Proteomes" id="UP000887565">
    <property type="component" value="Unplaced"/>
</dbReference>
<evidence type="ECO:0000256" key="7">
    <source>
        <dbReference type="RuleBase" id="RU003425"/>
    </source>
</evidence>
<evidence type="ECO:0000256" key="1">
    <source>
        <dbReference type="ARBA" id="ARBA00004245"/>
    </source>
</evidence>
<keyword evidence="4" id="KW-0966">Cell projection</keyword>
<dbReference type="Pfam" id="PF00635">
    <property type="entry name" value="Motile_Sperm"/>
    <property type="match status" value="1"/>
</dbReference>
<dbReference type="WBParaSite" id="nRc.2.0.1.t35129-RA">
    <property type="protein sequence ID" value="nRc.2.0.1.t35129-RA"/>
    <property type="gene ID" value="nRc.2.0.1.g35129"/>
</dbReference>
<evidence type="ECO:0000256" key="5">
    <source>
        <dbReference type="ARBA" id="ARBA00037744"/>
    </source>
</evidence>
<organism evidence="9 10">
    <name type="scientific">Romanomermis culicivorax</name>
    <name type="common">Nematode worm</name>
    <dbReference type="NCBI Taxonomy" id="13658"/>
    <lineage>
        <taxon>Eukaryota</taxon>
        <taxon>Metazoa</taxon>
        <taxon>Ecdysozoa</taxon>
        <taxon>Nematoda</taxon>
        <taxon>Enoplea</taxon>
        <taxon>Dorylaimia</taxon>
        <taxon>Mermithida</taxon>
        <taxon>Mermithoidea</taxon>
        <taxon>Mermithidae</taxon>
        <taxon>Romanomermis</taxon>
    </lineage>
</organism>
<evidence type="ECO:0000259" key="8">
    <source>
        <dbReference type="PROSITE" id="PS50202"/>
    </source>
</evidence>
<dbReference type="PANTHER" id="PTHR22920:SF21">
    <property type="entry name" value="MAJOR SPERM PROTEIN"/>
    <property type="match status" value="1"/>
</dbReference>
<name>A0A915KB31_ROMCU</name>
<reference evidence="10" key="1">
    <citation type="submission" date="2022-11" db="UniProtKB">
        <authorList>
            <consortium name="WormBaseParasite"/>
        </authorList>
    </citation>
    <scope>IDENTIFICATION</scope>
</reference>